<sequence>MRSVTAQQLESWLEGGKVLEKDGRGPKVVALTNGLFLKIFHTRRHPLLARLQPAAKRFADNANRLNLLGIAAPKVVDLFWLERTQGLSGCLYEPLPGQSVEQIYLAAPQQAQQWLGSVAQFIRHLHRQGIYFRSLHLGNILRLPSGNYGLIDILDLQHKRRALSNWQIKRNFQHLRHYLKRKRLPEFPIEQLIGLYQDIAEGD</sequence>
<dbReference type="AlphaFoldDB" id="F6AKQ2"/>
<dbReference type="Proteomes" id="UP000000686">
    <property type="component" value="Chromosome"/>
</dbReference>
<dbReference type="KEGG" id="pfv:Psefu_4171"/>
<dbReference type="GO" id="GO:0016740">
    <property type="term" value="F:transferase activity"/>
    <property type="evidence" value="ECO:0007669"/>
    <property type="project" value="UniProtKB-KW"/>
</dbReference>
<reference evidence="2 3" key="1">
    <citation type="submission" date="2011-04" db="EMBL/GenBank/DDBJ databases">
        <title>Complete sequence of Pseudomonas fulva 12-X.</title>
        <authorList>
            <consortium name="US DOE Joint Genome Institute"/>
            <person name="Lucas S."/>
            <person name="Han J."/>
            <person name="Lapidus A."/>
            <person name="Cheng J.-F."/>
            <person name="Goodwin L."/>
            <person name="Pitluck S."/>
            <person name="Peters L."/>
            <person name="Mikhailova N."/>
            <person name="Pagani I."/>
            <person name="Davenport K."/>
            <person name="Han C."/>
            <person name="Tapia R."/>
            <person name="Land M."/>
            <person name="Hauser L."/>
            <person name="Kyrpides N."/>
            <person name="Ivanova N."/>
            <person name="Pagani I."/>
            <person name="Lcollab F.I."/>
            <person name="Woyke T."/>
        </authorList>
    </citation>
    <scope>NUCLEOTIDE SEQUENCE [LARGE SCALE GENOMIC DNA]</scope>
    <source>
        <strain evidence="3">12-X</strain>
    </source>
</reference>
<dbReference type="STRING" id="743720.Psefu_4171"/>
<dbReference type="EMBL" id="CP002727">
    <property type="protein sequence ID" value="AEF24126.1"/>
    <property type="molecule type" value="Genomic_DNA"/>
</dbReference>
<protein>
    <submittedName>
        <fullName evidence="2">Aminoglycoside phosphotransferase</fullName>
    </submittedName>
</protein>
<proteinExistence type="predicted"/>
<evidence type="ECO:0000259" key="1">
    <source>
        <dbReference type="Pfam" id="PF01636"/>
    </source>
</evidence>
<accession>F6AKQ2</accession>
<dbReference type="HOGENOM" id="CLU_112033_0_0_6"/>
<keyword evidence="3" id="KW-1185">Reference proteome</keyword>
<dbReference type="Pfam" id="PF01636">
    <property type="entry name" value="APH"/>
    <property type="match status" value="1"/>
</dbReference>
<dbReference type="eggNOG" id="COG0515">
    <property type="taxonomic scope" value="Bacteria"/>
</dbReference>
<keyword evidence="2" id="KW-0808">Transferase</keyword>
<dbReference type="RefSeq" id="WP_013793248.1">
    <property type="nucleotide sequence ID" value="NC_015556.1"/>
</dbReference>
<evidence type="ECO:0000313" key="2">
    <source>
        <dbReference type="EMBL" id="AEF24126.1"/>
    </source>
</evidence>
<dbReference type="SUPFAM" id="SSF56112">
    <property type="entry name" value="Protein kinase-like (PK-like)"/>
    <property type="match status" value="1"/>
</dbReference>
<dbReference type="InterPro" id="IPR011009">
    <property type="entry name" value="Kinase-like_dom_sf"/>
</dbReference>
<evidence type="ECO:0000313" key="3">
    <source>
        <dbReference type="Proteomes" id="UP000000686"/>
    </source>
</evidence>
<dbReference type="OrthoDB" id="8534453at2"/>
<gene>
    <name evidence="2" type="ordered locus">Psefu_4171</name>
</gene>
<dbReference type="InterPro" id="IPR002575">
    <property type="entry name" value="Aminoglycoside_PTrfase"/>
</dbReference>
<organism evidence="2 3">
    <name type="scientific">Pseudomonas fulva (strain 12-X)</name>
    <dbReference type="NCBI Taxonomy" id="743720"/>
    <lineage>
        <taxon>Bacteria</taxon>
        <taxon>Pseudomonadati</taxon>
        <taxon>Pseudomonadota</taxon>
        <taxon>Gammaproteobacteria</taxon>
        <taxon>Pseudomonadales</taxon>
        <taxon>Pseudomonadaceae</taxon>
        <taxon>Pseudomonas</taxon>
    </lineage>
</organism>
<name>F6AKQ2_PSEF1</name>
<feature type="domain" description="Aminoglycoside phosphotransferase" evidence="1">
    <location>
        <begin position="35"/>
        <end position="128"/>
    </location>
</feature>